<feature type="compositionally biased region" description="Polar residues" evidence="1">
    <location>
        <begin position="790"/>
        <end position="800"/>
    </location>
</feature>
<feature type="region of interest" description="Disordered" evidence="1">
    <location>
        <begin position="713"/>
        <end position="749"/>
    </location>
</feature>
<name>A0AAF1AUJ7_DAUCS</name>
<evidence type="ECO:0008006" key="4">
    <source>
        <dbReference type="Google" id="ProtNLM"/>
    </source>
</evidence>
<feature type="region of interest" description="Disordered" evidence="1">
    <location>
        <begin position="450"/>
        <end position="483"/>
    </location>
</feature>
<feature type="region of interest" description="Disordered" evidence="1">
    <location>
        <begin position="261"/>
        <end position="293"/>
    </location>
</feature>
<dbReference type="EMBL" id="CP093346">
    <property type="protein sequence ID" value="WOG95489.1"/>
    <property type="molecule type" value="Genomic_DNA"/>
</dbReference>
<evidence type="ECO:0000256" key="1">
    <source>
        <dbReference type="SAM" id="MobiDB-lite"/>
    </source>
</evidence>
<feature type="compositionally biased region" description="Low complexity" evidence="1">
    <location>
        <begin position="421"/>
        <end position="432"/>
    </location>
</feature>
<feature type="region of interest" description="Disordered" evidence="1">
    <location>
        <begin position="761"/>
        <end position="801"/>
    </location>
</feature>
<feature type="region of interest" description="Disordered" evidence="1">
    <location>
        <begin position="603"/>
        <end position="693"/>
    </location>
</feature>
<feature type="compositionally biased region" description="Polar residues" evidence="1">
    <location>
        <begin position="140"/>
        <end position="159"/>
    </location>
</feature>
<feature type="compositionally biased region" description="Polar residues" evidence="1">
    <location>
        <begin position="472"/>
        <end position="483"/>
    </location>
</feature>
<feature type="compositionally biased region" description="Polar residues" evidence="1">
    <location>
        <begin position="630"/>
        <end position="643"/>
    </location>
</feature>
<feature type="compositionally biased region" description="Polar residues" evidence="1">
    <location>
        <begin position="933"/>
        <end position="943"/>
    </location>
</feature>
<keyword evidence="3" id="KW-1185">Reference proteome</keyword>
<feature type="compositionally biased region" description="Polar residues" evidence="1">
    <location>
        <begin position="578"/>
        <end position="588"/>
    </location>
</feature>
<feature type="compositionally biased region" description="Polar residues" evidence="1">
    <location>
        <begin position="1036"/>
        <end position="1054"/>
    </location>
</feature>
<evidence type="ECO:0000313" key="3">
    <source>
        <dbReference type="Proteomes" id="UP000077755"/>
    </source>
</evidence>
<dbReference type="Proteomes" id="UP000077755">
    <property type="component" value="Chromosome 4"/>
</dbReference>
<feature type="region of interest" description="Disordered" evidence="1">
    <location>
        <begin position="395"/>
        <end position="435"/>
    </location>
</feature>
<feature type="compositionally biased region" description="Polar residues" evidence="1">
    <location>
        <begin position="842"/>
        <end position="855"/>
    </location>
</feature>
<feature type="compositionally biased region" description="Polar residues" evidence="1">
    <location>
        <begin position="898"/>
        <end position="909"/>
    </location>
</feature>
<feature type="compositionally biased region" description="Polar residues" evidence="1">
    <location>
        <begin position="736"/>
        <end position="749"/>
    </location>
</feature>
<feature type="compositionally biased region" description="Polar residues" evidence="1">
    <location>
        <begin position="684"/>
        <end position="693"/>
    </location>
</feature>
<feature type="compositionally biased region" description="Low complexity" evidence="1">
    <location>
        <begin position="977"/>
        <end position="995"/>
    </location>
</feature>
<feature type="region of interest" description="Disordered" evidence="1">
    <location>
        <begin position="501"/>
        <end position="538"/>
    </location>
</feature>
<reference evidence="2" key="2">
    <citation type="submission" date="2022-03" db="EMBL/GenBank/DDBJ databases">
        <title>Draft title - Genomic analysis of global carrot germplasm unveils the trajectory of domestication and the origin of high carotenoid orange carrot.</title>
        <authorList>
            <person name="Iorizzo M."/>
            <person name="Ellison S."/>
            <person name="Senalik D."/>
            <person name="Macko-Podgorni A."/>
            <person name="Grzebelus D."/>
            <person name="Bostan H."/>
            <person name="Rolling W."/>
            <person name="Curaba J."/>
            <person name="Simon P."/>
        </authorList>
    </citation>
    <scope>NUCLEOTIDE SEQUENCE</scope>
    <source>
        <tissue evidence="2">Leaf</tissue>
    </source>
</reference>
<feature type="region of interest" description="Disordered" evidence="1">
    <location>
        <begin position="551"/>
        <end position="588"/>
    </location>
</feature>
<feature type="region of interest" description="Disordered" evidence="1">
    <location>
        <begin position="819"/>
        <end position="947"/>
    </location>
</feature>
<evidence type="ECO:0000313" key="2">
    <source>
        <dbReference type="EMBL" id="WOG95489.1"/>
    </source>
</evidence>
<proteinExistence type="predicted"/>
<dbReference type="SUPFAM" id="SSF101148">
    <property type="entry name" value="Plant invertase/pectin methylesterase inhibitor"/>
    <property type="match status" value="1"/>
</dbReference>
<gene>
    <name evidence="2" type="ORF">DCAR_0414810</name>
</gene>
<feature type="region of interest" description="Disordered" evidence="1">
    <location>
        <begin position="964"/>
        <end position="1054"/>
    </location>
</feature>
<feature type="compositionally biased region" description="Polar residues" evidence="1">
    <location>
        <begin position="524"/>
        <end position="537"/>
    </location>
</feature>
<dbReference type="Gene3D" id="1.20.140.40">
    <property type="entry name" value="Invertase/pectin methylesterase inhibitor family protein"/>
    <property type="match status" value="1"/>
</dbReference>
<feature type="region of interest" description="Disordered" evidence="1">
    <location>
        <begin position="322"/>
        <end position="375"/>
    </location>
</feature>
<feature type="compositionally biased region" description="Low complexity" evidence="1">
    <location>
        <begin position="327"/>
        <end position="375"/>
    </location>
</feature>
<feature type="compositionally biased region" description="Polar residues" evidence="1">
    <location>
        <begin position="265"/>
        <end position="293"/>
    </location>
</feature>
<protein>
    <recommendedName>
        <fullName evidence="4">Pectinesterase inhibitor domain-containing protein</fullName>
    </recommendedName>
</protein>
<dbReference type="InterPro" id="IPR035513">
    <property type="entry name" value="Invertase/methylesterase_inhib"/>
</dbReference>
<organism evidence="2 3">
    <name type="scientific">Daucus carota subsp. sativus</name>
    <name type="common">Carrot</name>
    <dbReference type="NCBI Taxonomy" id="79200"/>
    <lineage>
        <taxon>Eukaryota</taxon>
        <taxon>Viridiplantae</taxon>
        <taxon>Streptophyta</taxon>
        <taxon>Embryophyta</taxon>
        <taxon>Tracheophyta</taxon>
        <taxon>Spermatophyta</taxon>
        <taxon>Magnoliopsida</taxon>
        <taxon>eudicotyledons</taxon>
        <taxon>Gunneridae</taxon>
        <taxon>Pentapetalae</taxon>
        <taxon>asterids</taxon>
        <taxon>campanulids</taxon>
        <taxon>Apiales</taxon>
        <taxon>Apiaceae</taxon>
        <taxon>Apioideae</taxon>
        <taxon>Scandiceae</taxon>
        <taxon>Daucinae</taxon>
        <taxon>Daucus</taxon>
        <taxon>Daucus sect. Daucus</taxon>
    </lineage>
</organism>
<feature type="region of interest" description="Disordered" evidence="1">
    <location>
        <begin position="131"/>
        <end position="159"/>
    </location>
</feature>
<dbReference type="AlphaFoldDB" id="A0AAF1AUJ7"/>
<feature type="region of interest" description="Disordered" evidence="1">
    <location>
        <begin position="215"/>
        <end position="242"/>
    </location>
</feature>
<reference evidence="2" key="1">
    <citation type="journal article" date="2016" name="Nat. Genet.">
        <title>A high-quality carrot genome assembly provides new insights into carotenoid accumulation and asterid genome evolution.</title>
        <authorList>
            <person name="Iorizzo M."/>
            <person name="Ellison S."/>
            <person name="Senalik D."/>
            <person name="Zeng P."/>
            <person name="Satapoomin P."/>
            <person name="Huang J."/>
            <person name="Bowman M."/>
            <person name="Iovene M."/>
            <person name="Sanseverino W."/>
            <person name="Cavagnaro P."/>
            <person name="Yildiz M."/>
            <person name="Macko-Podgorni A."/>
            <person name="Moranska E."/>
            <person name="Grzebelus E."/>
            <person name="Grzebelus D."/>
            <person name="Ashrafi H."/>
            <person name="Zheng Z."/>
            <person name="Cheng S."/>
            <person name="Spooner D."/>
            <person name="Van Deynze A."/>
            <person name="Simon P."/>
        </authorList>
    </citation>
    <scope>NUCLEOTIDE SEQUENCE</scope>
    <source>
        <tissue evidence="2">Leaf</tissue>
    </source>
</reference>
<accession>A0AAF1AUJ7</accession>
<sequence>MSSAVASSIARDPSVRQSIVLCSQQYAQVLDFIDKSSNALTQHVDEDKVPEYLSSAIAAVAKCDASAAKVANTAMQITNKNLDCSKLLKNALSIFKVFAEYIENPSHDPKQITAGASGHIGGNLDFNAGGSGGISGLSSPTNSPTSNDDASAGNTANNNNMKFSFAKSGEFKKEFSANGNIQSQPNSPRSTPQKISLQMKFEGLGMVFGKRIKGVFNPDSEKPDSESIAGAPQTEATPSQISTTQKFEGLGLGFGDRFKGLFNPDSGNNADPSLSATSASEPQTTNTPSQISTNLKFEGLGLGFGHRIKGLFHHDTEYTDTTGNSIGASQSGSSADATQSGSSADASQSGSSTDASQSGSSAGAPDSGSASSKISTSTKFEGLGLGFGQHFKGFLHRDHENTDPGSAGEPQSGSIASAPDSGSTTSPISTSTKLEGLGLGFGQRFKGLFHHDSTEGSGAGELPSGTVASAPDTGSTPSQISTSTKFEGLGLGFGQRFKGLLHHDSTEGSGAGELPSGTIASAPDTGSTPSQISTSTKFEGLGLGFGQRFKGLLHPNSEKPEGSGVGEIPTGTIASPPDTGSTPSQISTSMKFEGLGLGFGQRFKGLLHPDSTEGSGTGELPSGTIASAPDTGSTPSQISTSTKFEGLGLGFGQRFKGLLHPDSEKPGGSGAGELPSGTIASPPDTGNTPSQISTSMKFEGLGLGLGQRFKGLLHHDSTEGSGAGELPSGTIASAPDTGSTPSQISTSTKFEGLGLGFGQRFKGLLHPDSEKPEGSGAGELPSGTIASPPDTGNTPSQIGTSMKFEGLGLGLGQRFKGLLHHDSTEGSGAGELPSGTIASAPDTGSTPSQISTSTKFEGLGLGFGQRFKGLLHPDTEKTDGSVGEPQSGSIAGAPDTGSIPSQISTSTKFEGTGLGFGKRMKGFLHPGFENPDESNTGESQSGSIADAPVSTGLKFSLSGFAKSFTSSKKHKEHKETGSGSPSPAPAKVPSSSGGANTPSAVHSDAHNDASNDGANSYSDDDVTTETTDSPSPSPSGKNSQVKLKYSLSNLIPDT</sequence>